<proteinExistence type="predicted"/>
<accession>A0A7U9HCI2</accession>
<protein>
    <submittedName>
        <fullName evidence="2">Uncharacterized protein</fullName>
    </submittedName>
</protein>
<reference evidence="3" key="1">
    <citation type="journal article" date="2013" name="Genome Biol. Evol.">
        <title>The genome sequence of Streptomyces lividans 66 reveals a novel tRNA-dependent peptide biosynthetic system within a metal-related genomic island.</title>
        <authorList>
            <person name="Cruz-Morales P."/>
            <person name="Vijgenboom E."/>
            <person name="Iruegas-Bocardo F."/>
            <person name="Girard G."/>
            <person name="Yanez-Guerra L.A."/>
            <person name="Ramos-Aboites H.E."/>
            <person name="Pernodet J.L."/>
            <person name="Anne J."/>
            <person name="van Wezel G.P."/>
            <person name="Barona-Gomez F."/>
        </authorList>
    </citation>
    <scope>NUCLEOTIDE SEQUENCE [LARGE SCALE GENOMIC DNA]</scope>
    <source>
        <strain evidence="3">1326</strain>
    </source>
</reference>
<dbReference type="AlphaFoldDB" id="A0A7U9HCI2"/>
<gene>
    <name evidence="2" type="ORF">SLI_4712</name>
</gene>
<feature type="region of interest" description="Disordered" evidence="1">
    <location>
        <begin position="45"/>
        <end position="68"/>
    </location>
</feature>
<dbReference type="Proteomes" id="UP000014062">
    <property type="component" value="Chromosome"/>
</dbReference>
<evidence type="ECO:0000313" key="2">
    <source>
        <dbReference type="EMBL" id="EOY49420.1"/>
    </source>
</evidence>
<evidence type="ECO:0000256" key="1">
    <source>
        <dbReference type="SAM" id="MobiDB-lite"/>
    </source>
</evidence>
<dbReference type="EMBL" id="CM001889">
    <property type="protein sequence ID" value="EOY49420.1"/>
    <property type="molecule type" value="Genomic_DNA"/>
</dbReference>
<sequence>MISAAATDRPESSYLPRLWGRLPQEAPPAGARVNFVGPGAAVISTKGCTPGPARRWRPRRARDAGREW</sequence>
<organism evidence="2 3">
    <name type="scientific">Streptomyces lividans 1326</name>
    <dbReference type="NCBI Taxonomy" id="1200984"/>
    <lineage>
        <taxon>Bacteria</taxon>
        <taxon>Bacillati</taxon>
        <taxon>Actinomycetota</taxon>
        <taxon>Actinomycetes</taxon>
        <taxon>Kitasatosporales</taxon>
        <taxon>Streptomycetaceae</taxon>
        <taxon>Streptomyces</taxon>
    </lineage>
</organism>
<name>A0A7U9HCI2_STRLI</name>
<evidence type="ECO:0000313" key="3">
    <source>
        <dbReference type="Proteomes" id="UP000014062"/>
    </source>
</evidence>